<evidence type="ECO:0000256" key="8">
    <source>
        <dbReference type="ARBA" id="ARBA00023004"/>
    </source>
</evidence>
<dbReference type="InterPro" id="IPR012838">
    <property type="entry name" value="PFL1_activating"/>
</dbReference>
<dbReference type="Proteomes" id="UP000273083">
    <property type="component" value="Unassembled WGS sequence"/>
</dbReference>
<dbReference type="InterPro" id="IPR001989">
    <property type="entry name" value="Radical_activat_CS"/>
</dbReference>
<reference evidence="12 13" key="1">
    <citation type="submission" date="2018-11" db="EMBL/GenBank/DDBJ databases">
        <title>Genomic Encyclopedia of Type Strains, Phase IV (KMG-IV): sequencing the most valuable type-strain genomes for metagenomic binning, comparative biology and taxonomic classification.</title>
        <authorList>
            <person name="Goeker M."/>
        </authorList>
    </citation>
    <scope>NUCLEOTIDE SEQUENCE [LARGE SCALE GENOMIC DNA]</scope>
    <source>
        <strain evidence="12 13">DSM 26537</strain>
    </source>
</reference>
<dbReference type="GO" id="GO:0005737">
    <property type="term" value="C:cytoplasm"/>
    <property type="evidence" value="ECO:0007669"/>
    <property type="project" value="UniProtKB-SubCell"/>
</dbReference>
<dbReference type="EMBL" id="RJVG01000010">
    <property type="protein sequence ID" value="ROR25712.1"/>
    <property type="molecule type" value="Genomic_DNA"/>
</dbReference>
<dbReference type="CDD" id="cd01335">
    <property type="entry name" value="Radical_SAM"/>
    <property type="match status" value="1"/>
</dbReference>
<comment type="catalytic activity">
    <reaction evidence="10">
        <text>glycyl-[formate C-acetyltransferase] + reduced [flavodoxin] + S-adenosyl-L-methionine = glycin-2-yl radical-[formate C-acetyltransferase] + semiquinone [flavodoxin] + 5'-deoxyadenosine + L-methionine + H(+)</text>
        <dbReference type="Rhea" id="RHEA:19225"/>
        <dbReference type="Rhea" id="RHEA-COMP:10622"/>
        <dbReference type="Rhea" id="RHEA-COMP:12190"/>
        <dbReference type="Rhea" id="RHEA-COMP:12191"/>
        <dbReference type="Rhea" id="RHEA-COMP:14480"/>
        <dbReference type="ChEBI" id="CHEBI:15378"/>
        <dbReference type="ChEBI" id="CHEBI:17319"/>
        <dbReference type="ChEBI" id="CHEBI:29947"/>
        <dbReference type="ChEBI" id="CHEBI:32722"/>
        <dbReference type="ChEBI" id="CHEBI:57618"/>
        <dbReference type="ChEBI" id="CHEBI:57844"/>
        <dbReference type="ChEBI" id="CHEBI:59789"/>
        <dbReference type="ChEBI" id="CHEBI:140311"/>
        <dbReference type="EC" id="1.97.1.4"/>
    </reaction>
</comment>
<dbReference type="SFLD" id="SFLDS00029">
    <property type="entry name" value="Radical_SAM"/>
    <property type="match status" value="1"/>
</dbReference>
<dbReference type="PANTHER" id="PTHR30352:SF5">
    <property type="entry name" value="PYRUVATE FORMATE-LYASE 1-ACTIVATING ENZYME"/>
    <property type="match status" value="1"/>
</dbReference>
<feature type="domain" description="Radical SAM core" evidence="11">
    <location>
        <begin position="14"/>
        <end position="243"/>
    </location>
</feature>
<organism evidence="12 13">
    <name type="scientific">Mobilisporobacter senegalensis</name>
    <dbReference type="NCBI Taxonomy" id="1329262"/>
    <lineage>
        <taxon>Bacteria</taxon>
        <taxon>Bacillati</taxon>
        <taxon>Bacillota</taxon>
        <taxon>Clostridia</taxon>
        <taxon>Lachnospirales</taxon>
        <taxon>Lachnospiraceae</taxon>
        <taxon>Mobilisporobacter</taxon>
    </lineage>
</organism>
<dbReference type="PANTHER" id="PTHR30352">
    <property type="entry name" value="PYRUVATE FORMATE-LYASE-ACTIVATING ENZYME"/>
    <property type="match status" value="1"/>
</dbReference>
<proteinExistence type="inferred from homology"/>
<dbReference type="GO" id="GO:0046872">
    <property type="term" value="F:metal ion binding"/>
    <property type="evidence" value="ECO:0007669"/>
    <property type="project" value="UniProtKB-UniRule"/>
</dbReference>
<evidence type="ECO:0000259" key="11">
    <source>
        <dbReference type="PROSITE" id="PS51918"/>
    </source>
</evidence>
<accession>A0A3N1XKY1</accession>
<dbReference type="PROSITE" id="PS51918">
    <property type="entry name" value="RADICAL_SAM"/>
    <property type="match status" value="1"/>
</dbReference>
<keyword evidence="12" id="KW-0456">Lyase</keyword>
<evidence type="ECO:0000256" key="7">
    <source>
        <dbReference type="ARBA" id="ARBA00023002"/>
    </source>
</evidence>
<dbReference type="Pfam" id="PF04055">
    <property type="entry name" value="Radical_SAM"/>
    <property type="match status" value="1"/>
</dbReference>
<comment type="function">
    <text evidence="1 10">Activation of pyruvate formate-lyase under anaerobic conditions by generation of an organic free radical, using S-adenosylmethionine and reduced flavodoxin as cosubstrates to produce 5'-deoxy-adenosine.</text>
</comment>
<keyword evidence="13" id="KW-1185">Reference proteome</keyword>
<keyword evidence="10" id="KW-0963">Cytoplasm</keyword>
<dbReference type="SFLD" id="SFLDG01067">
    <property type="entry name" value="SPASM/twitch_domain_containing"/>
    <property type="match status" value="1"/>
</dbReference>
<dbReference type="GO" id="GO:0043365">
    <property type="term" value="F:[formate-C-acetyltransferase]-activating enzyme activity"/>
    <property type="evidence" value="ECO:0007669"/>
    <property type="project" value="UniProtKB-UniRule"/>
</dbReference>
<keyword evidence="12" id="KW-0670">Pyruvate</keyword>
<dbReference type="SUPFAM" id="SSF102114">
    <property type="entry name" value="Radical SAM enzymes"/>
    <property type="match status" value="1"/>
</dbReference>
<keyword evidence="8 10" id="KW-0408">Iron</keyword>
<dbReference type="InterPro" id="IPR058240">
    <property type="entry name" value="rSAM_sf"/>
</dbReference>
<keyword evidence="9 10" id="KW-0411">Iron-sulfur</keyword>
<evidence type="ECO:0000256" key="4">
    <source>
        <dbReference type="ARBA" id="ARBA00022485"/>
    </source>
</evidence>
<evidence type="ECO:0000256" key="9">
    <source>
        <dbReference type="ARBA" id="ARBA00023014"/>
    </source>
</evidence>
<evidence type="ECO:0000313" key="13">
    <source>
        <dbReference type="Proteomes" id="UP000273083"/>
    </source>
</evidence>
<dbReference type="PIRSF" id="PIRSF000371">
    <property type="entry name" value="PFL_act_enz"/>
    <property type="match status" value="1"/>
</dbReference>
<dbReference type="Gene3D" id="3.20.20.70">
    <property type="entry name" value="Aldolase class I"/>
    <property type="match status" value="1"/>
</dbReference>
<dbReference type="GO" id="GO:0016829">
    <property type="term" value="F:lyase activity"/>
    <property type="evidence" value="ECO:0007669"/>
    <property type="project" value="UniProtKB-KW"/>
</dbReference>
<dbReference type="NCBIfam" id="TIGR02493">
    <property type="entry name" value="PFLA"/>
    <property type="match status" value="1"/>
</dbReference>
<comment type="subcellular location">
    <subcellularLocation>
        <location evidence="10">Cytoplasm</location>
    </subcellularLocation>
</comment>
<dbReference type="PROSITE" id="PS01087">
    <property type="entry name" value="RADICAL_ACTIVATING"/>
    <property type="match status" value="1"/>
</dbReference>
<evidence type="ECO:0000256" key="5">
    <source>
        <dbReference type="ARBA" id="ARBA00022691"/>
    </source>
</evidence>
<comment type="similarity">
    <text evidence="2 10">Belongs to the organic radical-activating enzymes family.</text>
</comment>
<keyword evidence="7 10" id="KW-0560">Oxidoreductase</keyword>
<protein>
    <recommendedName>
        <fullName evidence="3 10">Pyruvate formate-lyase-activating enzyme</fullName>
        <ecNumber evidence="10">1.97.1.4</ecNumber>
    </recommendedName>
</protein>
<sequence length="255" mass="29194">MKGYIHSTESFGTVDGPGIRYVVFMQGCPMRCKYCHNPDTWDLKTGKEVEVDDILKEYESYRNFLKDGGITATGGEPMMQMDFLIELFEKAKEKEIHTCLDTSGIVFNENNPRIIEKIDRLLSVTDLIMLDIKHIDPVLHEDLTGQTNDQILAFSRYLDKKKVPVWIRHVVVPTITDDEEYLDKLGYFIGDLTNVKALDVLPYHDMGKAKYQELGIDYPLADLKSIGKSEAIKARNTILKGMKRRLLEKKSQQNG</sequence>
<dbReference type="OrthoDB" id="9782387at2"/>
<dbReference type="GO" id="GO:0051539">
    <property type="term" value="F:4 iron, 4 sulfur cluster binding"/>
    <property type="evidence" value="ECO:0007669"/>
    <property type="project" value="UniProtKB-UniRule"/>
</dbReference>
<dbReference type="EC" id="1.97.1.4" evidence="10"/>
<evidence type="ECO:0000256" key="10">
    <source>
        <dbReference type="RuleBase" id="RU362053"/>
    </source>
</evidence>
<evidence type="ECO:0000256" key="2">
    <source>
        <dbReference type="ARBA" id="ARBA00009777"/>
    </source>
</evidence>
<dbReference type="InterPro" id="IPR007197">
    <property type="entry name" value="rSAM"/>
</dbReference>
<name>A0A3N1XKY1_9FIRM</name>
<dbReference type="InterPro" id="IPR013785">
    <property type="entry name" value="Aldolase_TIM"/>
</dbReference>
<evidence type="ECO:0000256" key="3">
    <source>
        <dbReference type="ARBA" id="ARBA00021356"/>
    </source>
</evidence>
<gene>
    <name evidence="12" type="ORF">EDD66_11068</name>
</gene>
<comment type="cofactor">
    <cofactor evidence="10">
        <name>[4Fe-4S] cluster</name>
        <dbReference type="ChEBI" id="CHEBI:49883"/>
    </cofactor>
    <text evidence="10">Binds 1 [4Fe-4S] cluster. The cluster is coordinated with 3 cysteines and an exchangeable S-adenosyl-L-methionine.</text>
</comment>
<evidence type="ECO:0000313" key="12">
    <source>
        <dbReference type="EMBL" id="ROR25712.1"/>
    </source>
</evidence>
<keyword evidence="5 10" id="KW-0949">S-adenosyl-L-methionine</keyword>
<evidence type="ECO:0000256" key="6">
    <source>
        <dbReference type="ARBA" id="ARBA00022723"/>
    </source>
</evidence>
<dbReference type="RefSeq" id="WP_123610321.1">
    <property type="nucleotide sequence ID" value="NZ_RJVG01000010.1"/>
</dbReference>
<dbReference type="InterPro" id="IPR012839">
    <property type="entry name" value="Organic_radical_activase"/>
</dbReference>
<comment type="caution">
    <text evidence="12">The sequence shown here is derived from an EMBL/GenBank/DDBJ whole genome shotgun (WGS) entry which is preliminary data.</text>
</comment>
<keyword evidence="4 10" id="KW-0004">4Fe-4S</keyword>
<dbReference type="InterPro" id="IPR034457">
    <property type="entry name" value="Organic_radical-activating"/>
</dbReference>
<dbReference type="AlphaFoldDB" id="A0A3N1XKY1"/>
<dbReference type="SFLD" id="SFLDG01066">
    <property type="entry name" value="organic_radical-activating_enz"/>
    <property type="match status" value="1"/>
</dbReference>
<keyword evidence="6 10" id="KW-0479">Metal-binding</keyword>
<evidence type="ECO:0000256" key="1">
    <source>
        <dbReference type="ARBA" id="ARBA00003141"/>
    </source>
</evidence>